<dbReference type="GO" id="GO:0005886">
    <property type="term" value="C:plasma membrane"/>
    <property type="evidence" value="ECO:0007669"/>
    <property type="project" value="UniProtKB-SubCell"/>
</dbReference>
<evidence type="ECO:0000313" key="12">
    <source>
        <dbReference type="Proteomes" id="UP000035017"/>
    </source>
</evidence>
<evidence type="ECO:0000256" key="7">
    <source>
        <dbReference type="ARBA" id="ARBA00023136"/>
    </source>
</evidence>
<sequence>MSTHLKSSLPILTRLNTLVLYIAGIGLVFMTAIVAWQVFCRYVLNDSPSWSEPGAVILMSWFIFLGAAVGVRENNHMGFDVLLYVLPKAGKKWLRMISDVVIFAFGIGMIWYGISLVMLTWNTIMPALGISGAWDYAPLVGGGVLICIFALERIIARALNLPVDEALDEMAPTEIAVELENIADVRKDAADLAHKNSSNVVKGK</sequence>
<evidence type="ECO:0000256" key="8">
    <source>
        <dbReference type="ARBA" id="ARBA00038436"/>
    </source>
</evidence>
<comment type="subcellular location">
    <subcellularLocation>
        <location evidence="1 9">Cell inner membrane</location>
        <topology evidence="1 9">Multi-pass membrane protein</topology>
    </subcellularLocation>
</comment>
<proteinExistence type="inferred from homology"/>
<comment type="caution">
    <text evidence="11">The sequence shown here is derived from an EMBL/GenBank/DDBJ whole genome shotgun (WGS) entry which is preliminary data.</text>
</comment>
<name>A0A0D0J4T1_AGRTU</name>
<feature type="transmembrane region" description="Helical" evidence="9">
    <location>
        <begin position="93"/>
        <end position="114"/>
    </location>
</feature>
<dbReference type="AlphaFoldDB" id="A0A0D0J4T1"/>
<dbReference type="InterPro" id="IPR055348">
    <property type="entry name" value="DctQ"/>
</dbReference>
<evidence type="ECO:0000256" key="1">
    <source>
        <dbReference type="ARBA" id="ARBA00004429"/>
    </source>
</evidence>
<dbReference type="InterPro" id="IPR007387">
    <property type="entry name" value="TRAP_DctQ"/>
</dbReference>
<evidence type="ECO:0000259" key="10">
    <source>
        <dbReference type="Pfam" id="PF04290"/>
    </source>
</evidence>
<comment type="function">
    <text evidence="9">Part of the tripartite ATP-independent periplasmic (TRAP) transport system.</text>
</comment>
<keyword evidence="6 9" id="KW-1133">Transmembrane helix</keyword>
<dbReference type="GO" id="GO:0022857">
    <property type="term" value="F:transmembrane transporter activity"/>
    <property type="evidence" value="ECO:0007669"/>
    <property type="project" value="UniProtKB-UniRule"/>
</dbReference>
<dbReference type="Pfam" id="PF04290">
    <property type="entry name" value="DctQ"/>
    <property type="match status" value="1"/>
</dbReference>
<dbReference type="EMBL" id="JXQV01000017">
    <property type="protein sequence ID" value="KIQ00592.1"/>
    <property type="molecule type" value="Genomic_DNA"/>
</dbReference>
<accession>A0A0D0J4T1</accession>
<dbReference type="OrthoDB" id="4964541at2"/>
<evidence type="ECO:0000256" key="2">
    <source>
        <dbReference type="ARBA" id="ARBA00022448"/>
    </source>
</evidence>
<keyword evidence="2 9" id="KW-0813">Transport</keyword>
<keyword evidence="7 9" id="KW-0472">Membrane</keyword>
<evidence type="ECO:0000256" key="4">
    <source>
        <dbReference type="ARBA" id="ARBA00022519"/>
    </source>
</evidence>
<evidence type="ECO:0000256" key="3">
    <source>
        <dbReference type="ARBA" id="ARBA00022475"/>
    </source>
</evidence>
<keyword evidence="3" id="KW-1003">Cell membrane</keyword>
<feature type="transmembrane region" description="Helical" evidence="9">
    <location>
        <begin position="54"/>
        <end position="72"/>
    </location>
</feature>
<dbReference type="GO" id="GO:0015740">
    <property type="term" value="P:C4-dicarboxylate transport"/>
    <property type="evidence" value="ECO:0007669"/>
    <property type="project" value="TreeGrafter"/>
</dbReference>
<keyword evidence="4 9" id="KW-0997">Cell inner membrane</keyword>
<protein>
    <recommendedName>
        <fullName evidence="9">TRAP transporter small permease protein</fullName>
    </recommendedName>
</protein>
<dbReference type="PANTHER" id="PTHR35011:SF11">
    <property type="entry name" value="TRAP TRANSPORTER SMALL PERMEASE PROTEIN"/>
    <property type="match status" value="1"/>
</dbReference>
<dbReference type="Proteomes" id="UP000035017">
    <property type="component" value="Unassembled WGS sequence"/>
</dbReference>
<comment type="similarity">
    <text evidence="8 9">Belongs to the TRAP transporter small permease family.</text>
</comment>
<comment type="subunit">
    <text evidence="9">The complex comprises the extracytoplasmic solute receptor protein and the two transmembrane proteins.</text>
</comment>
<dbReference type="PANTHER" id="PTHR35011">
    <property type="entry name" value="2,3-DIKETO-L-GULONATE TRAP TRANSPORTER SMALL PERMEASE PROTEIN YIAM"/>
    <property type="match status" value="1"/>
</dbReference>
<evidence type="ECO:0000256" key="6">
    <source>
        <dbReference type="ARBA" id="ARBA00022989"/>
    </source>
</evidence>
<gene>
    <name evidence="11" type="ORF">RU07_16560</name>
</gene>
<feature type="domain" description="Tripartite ATP-independent periplasmic transporters DctQ component" evidence="10">
    <location>
        <begin position="30"/>
        <end position="157"/>
    </location>
</feature>
<evidence type="ECO:0000256" key="5">
    <source>
        <dbReference type="ARBA" id="ARBA00022692"/>
    </source>
</evidence>
<feature type="transmembrane region" description="Helical" evidence="9">
    <location>
        <begin position="18"/>
        <end position="39"/>
    </location>
</feature>
<reference evidence="11 12" key="1">
    <citation type="submission" date="2014-12" db="EMBL/GenBank/DDBJ databases">
        <title>16Stimator: statistical estimation of ribosomal gene copy numbers from draft genome assemblies.</title>
        <authorList>
            <person name="Perisin M.A."/>
            <person name="Vetter M."/>
            <person name="Gilbert J.A."/>
            <person name="Bergelson J."/>
        </authorList>
    </citation>
    <scope>NUCLEOTIDE SEQUENCE [LARGE SCALE GENOMIC DNA]</scope>
    <source>
        <strain evidence="11 12">MEJ076</strain>
    </source>
</reference>
<keyword evidence="5 9" id="KW-0812">Transmembrane</keyword>
<evidence type="ECO:0000313" key="11">
    <source>
        <dbReference type="EMBL" id="KIQ00592.1"/>
    </source>
</evidence>
<organism evidence="11 12">
    <name type="scientific">Agrobacterium tumefaciens</name>
    <dbReference type="NCBI Taxonomy" id="358"/>
    <lineage>
        <taxon>Bacteria</taxon>
        <taxon>Pseudomonadati</taxon>
        <taxon>Pseudomonadota</taxon>
        <taxon>Alphaproteobacteria</taxon>
        <taxon>Hyphomicrobiales</taxon>
        <taxon>Rhizobiaceae</taxon>
        <taxon>Rhizobium/Agrobacterium group</taxon>
        <taxon>Agrobacterium</taxon>
        <taxon>Agrobacterium tumefaciens complex</taxon>
    </lineage>
</organism>
<feature type="transmembrane region" description="Helical" evidence="9">
    <location>
        <begin position="134"/>
        <end position="151"/>
    </location>
</feature>
<evidence type="ECO:0000256" key="9">
    <source>
        <dbReference type="RuleBase" id="RU369079"/>
    </source>
</evidence>